<dbReference type="SUPFAM" id="SSF51126">
    <property type="entry name" value="Pectin lyase-like"/>
    <property type="match status" value="1"/>
</dbReference>
<comment type="caution">
    <text evidence="4">The sequence shown here is derived from an EMBL/GenBank/DDBJ whole genome shotgun (WGS) entry which is preliminary data.</text>
</comment>
<dbReference type="InterPro" id="IPR024519">
    <property type="entry name" value="IAT_beta"/>
</dbReference>
<evidence type="ECO:0000259" key="2">
    <source>
        <dbReference type="Pfam" id="PF11924"/>
    </source>
</evidence>
<dbReference type="SUPFAM" id="SSF51004">
    <property type="entry name" value="C-terminal (heme d1) domain of cytochrome cd1-nitrite reductase"/>
    <property type="match status" value="1"/>
</dbReference>
<evidence type="ECO:0000313" key="5">
    <source>
        <dbReference type="Proteomes" id="UP001596456"/>
    </source>
</evidence>
<keyword evidence="1" id="KW-0732">Signal</keyword>
<dbReference type="Gene3D" id="2.40.160.160">
    <property type="entry name" value="Inverse autotransporter, beta-domain"/>
    <property type="match status" value="1"/>
</dbReference>
<evidence type="ECO:0000256" key="1">
    <source>
        <dbReference type="SAM" id="SignalP"/>
    </source>
</evidence>
<dbReference type="InterPro" id="IPR011048">
    <property type="entry name" value="Haem_d1_sf"/>
</dbReference>
<dbReference type="InterPro" id="IPR038177">
    <property type="entry name" value="IAT_beta_sf"/>
</dbReference>
<dbReference type="InterPro" id="IPR012334">
    <property type="entry name" value="Pectin_lyas_fold"/>
</dbReference>
<dbReference type="Proteomes" id="UP001596456">
    <property type="component" value="Unassembled WGS sequence"/>
</dbReference>
<dbReference type="Gene3D" id="2.160.20.10">
    <property type="entry name" value="Single-stranded right-handed beta-helix, Pectin lyase-like"/>
    <property type="match status" value="1"/>
</dbReference>
<keyword evidence="5" id="KW-1185">Reference proteome</keyword>
<dbReference type="EMBL" id="JBHTCM010000010">
    <property type="protein sequence ID" value="MFC7333353.1"/>
    <property type="molecule type" value="Genomic_DNA"/>
</dbReference>
<feature type="chain" id="PRO_5045182014" evidence="1">
    <location>
        <begin position="25"/>
        <end position="935"/>
    </location>
</feature>
<dbReference type="RefSeq" id="WP_377358382.1">
    <property type="nucleotide sequence ID" value="NZ_JBHTCM010000010.1"/>
</dbReference>
<protein>
    <submittedName>
        <fullName evidence="4">Inverse autotransporter beta domain-containing protein</fullName>
    </submittedName>
</protein>
<proteinExistence type="predicted"/>
<dbReference type="Pfam" id="PF22494">
    <property type="entry name" value="choice_anch_I"/>
    <property type="match status" value="2"/>
</dbReference>
<dbReference type="InterPro" id="IPR011050">
    <property type="entry name" value="Pectin_lyase_fold/virulence"/>
</dbReference>
<dbReference type="Pfam" id="PF11924">
    <property type="entry name" value="IAT_beta"/>
    <property type="match status" value="1"/>
</dbReference>
<gene>
    <name evidence="4" type="ORF">ACFQPS_09285</name>
</gene>
<dbReference type="InterPro" id="IPR015943">
    <property type="entry name" value="WD40/YVTN_repeat-like_dom_sf"/>
</dbReference>
<evidence type="ECO:0000313" key="4">
    <source>
        <dbReference type="EMBL" id="MFC7333353.1"/>
    </source>
</evidence>
<dbReference type="PANTHER" id="PTHR46928">
    <property type="entry name" value="MESENCHYME-SPECIFIC CELL SURFACE GLYCOPROTEIN"/>
    <property type="match status" value="1"/>
</dbReference>
<feature type="domain" description="Choice-of-anchor I" evidence="3">
    <location>
        <begin position="564"/>
        <end position="766"/>
    </location>
</feature>
<feature type="signal peptide" evidence="1">
    <location>
        <begin position="1"/>
        <end position="24"/>
    </location>
</feature>
<dbReference type="InterPro" id="IPR055188">
    <property type="entry name" value="Choice_anch_I"/>
</dbReference>
<dbReference type="Gene3D" id="2.130.10.10">
    <property type="entry name" value="YVTN repeat-like/Quinoprotein amine dehydrogenase"/>
    <property type="match status" value="1"/>
</dbReference>
<dbReference type="PANTHER" id="PTHR46928:SF1">
    <property type="entry name" value="MESENCHYME-SPECIFIC CELL SURFACE GLYCOPROTEIN"/>
    <property type="match status" value="1"/>
</dbReference>
<sequence length="935" mass="97406">MNGFRTLTSALALVTALGAGSAAADPALMDFVLRPGTDGAEGSIAVAIPLADSDAARTFLDLRGSIDDADRRVANIGIGHRFRLGAVVLGGAVYYDRVRTDLESDFSQATVSLDLMTADLDLRANYYAPLDDEEQVGATVAGAPRLSGNHIVRSIFQPREVTLKGFDAEVGYRLGAIEGYDVRAFAGGYRYTDDEAPTVDGVKGRLEAWSQDGRFSFGIEVRDDDQDDTQAFATFRMRLGLFSEPTRREGTASRLDWPVLRESGVRTAGPGRSDDRFVAEEQYNLTSGTFGGSGGTRLVFVSQGAAGTGTVESPFGSIAAAAAAAQANDLIYVRSGSYTGNVALKNGQQLIGQGEALSAGGTTLIAAGERPSLTAASGNVVTLANGNTVAGLRITAPAGTTNRDGFAAVLGDNVTGYTLRNNDFSGNTGSNGTSSVGVRLTNMAGIAGTRSETRHFVSNSTSAPYYGTYYTGFGANNAEIVSVTTANGGWGVLSTDGAGTVDVFSIGSGDIAGLPILMRRDTVRADIAREVGAAAAGDLTTVTVHPTAGYYLVAVQHTDITRSGLVEIRDKATGRVIQRVTAGVGPDGTGISPDGRWAVVANEAEALNAPGSITVIDLANAASGRAVARQIALTDQTGTFYANPAGTQQRFTDNDDPVRVGPVTHDPDGLQPEYVGFSSDSRYAYVSLQENNGVMALDLTGGTAPRYFNLGAVTRTGVDLTNSSSNPPQISFTQTLTGALREPDGVAGFTLNGVRYFVTADEGDTSQPGVSSSQRFRGGRSVSIFNAETGQLVGDTGSQFDQLLFSTGNAAMEANPGIYGSLSQAPRYYNDDRSRRGGSEPEVLTVFEQNGATYAAVGLERGASIALVNLSDPARPRVETIALLPRDLTTVTGTVGLAANPEGIASAVFGGRRFVYAGLENAGNVAIWRFNPGGN</sequence>
<reference evidence="5" key="1">
    <citation type="journal article" date="2019" name="Int. J. Syst. Evol. Microbiol.">
        <title>The Global Catalogue of Microorganisms (GCM) 10K type strain sequencing project: providing services to taxonomists for standard genome sequencing and annotation.</title>
        <authorList>
            <consortium name="The Broad Institute Genomics Platform"/>
            <consortium name="The Broad Institute Genome Sequencing Center for Infectious Disease"/>
            <person name="Wu L."/>
            <person name="Ma J."/>
        </authorList>
    </citation>
    <scope>NUCLEOTIDE SEQUENCE [LARGE SCALE GENOMIC DNA]</scope>
    <source>
        <strain evidence="5">CGMCC 1.16275</strain>
    </source>
</reference>
<name>A0ABW2KVI6_9PROT</name>
<feature type="domain" description="Inverse autotransporter beta-domain" evidence="2">
    <location>
        <begin position="44"/>
        <end position="193"/>
    </location>
</feature>
<evidence type="ECO:0000259" key="3">
    <source>
        <dbReference type="Pfam" id="PF22494"/>
    </source>
</evidence>
<dbReference type="InterPro" id="IPR052956">
    <property type="entry name" value="Mesenchyme-surface_protein"/>
</dbReference>
<organism evidence="4 5">
    <name type="scientific">Rhodocista pekingensis</name>
    <dbReference type="NCBI Taxonomy" id="201185"/>
    <lineage>
        <taxon>Bacteria</taxon>
        <taxon>Pseudomonadati</taxon>
        <taxon>Pseudomonadota</taxon>
        <taxon>Alphaproteobacteria</taxon>
        <taxon>Rhodospirillales</taxon>
        <taxon>Azospirillaceae</taxon>
        <taxon>Rhodocista</taxon>
    </lineage>
</organism>
<accession>A0ABW2KVI6</accession>
<feature type="domain" description="Choice-of-anchor I" evidence="3">
    <location>
        <begin position="776"/>
        <end position="904"/>
    </location>
</feature>